<accession>A0A254N1G3</accession>
<evidence type="ECO:0000256" key="1">
    <source>
        <dbReference type="SAM" id="SignalP"/>
    </source>
</evidence>
<feature type="signal peptide" evidence="1">
    <location>
        <begin position="1"/>
        <end position="25"/>
    </location>
</feature>
<sequence length="239" mass="25567">MQSSRRHLLLSATLAALPLAGHCQAPAPCATPSLGALSQRMGKAWLCTADNRLAPTARQVLQDSQLAFQQQLVQLGRAVENPEQAGGLRALARRYEDYQTLLAGRPDADSHRALLATANEMLTLAQLASGSRAGLPWQARLAARQRLLSQRIALLGLANADAAATRRERQSAIYEFEAGQQTLREAGGSALRPFLATADAAWTPLRDAAGAGQPAPVFNASERLLAVMETVTEHCSRIT</sequence>
<dbReference type="AlphaFoldDB" id="A0A254N1G3"/>
<comment type="caution">
    <text evidence="2">The sequence shown here is derived from an EMBL/GenBank/DDBJ whole genome shotgun (WGS) entry which is preliminary data.</text>
</comment>
<evidence type="ECO:0000313" key="3">
    <source>
        <dbReference type="Proteomes" id="UP000197446"/>
    </source>
</evidence>
<dbReference type="OrthoDB" id="952521at2"/>
<dbReference type="EMBL" id="NISI01000013">
    <property type="protein sequence ID" value="OWR01750.1"/>
    <property type="molecule type" value="Genomic_DNA"/>
</dbReference>
<dbReference type="Proteomes" id="UP000197446">
    <property type="component" value="Unassembled WGS sequence"/>
</dbReference>
<keyword evidence="1" id="KW-0732">Signal</keyword>
<keyword evidence="3" id="KW-1185">Reference proteome</keyword>
<evidence type="ECO:0000313" key="2">
    <source>
        <dbReference type="EMBL" id="OWR01750.1"/>
    </source>
</evidence>
<evidence type="ECO:0008006" key="4">
    <source>
        <dbReference type="Google" id="ProtNLM"/>
    </source>
</evidence>
<organism evidence="2 3">
    <name type="scientific">Roseateles puraquae</name>
    <dbReference type="NCBI Taxonomy" id="431059"/>
    <lineage>
        <taxon>Bacteria</taxon>
        <taxon>Pseudomonadati</taxon>
        <taxon>Pseudomonadota</taxon>
        <taxon>Betaproteobacteria</taxon>
        <taxon>Burkholderiales</taxon>
        <taxon>Sphaerotilaceae</taxon>
        <taxon>Roseateles</taxon>
    </lineage>
</organism>
<protein>
    <recommendedName>
        <fullName evidence="4">NarX-like N-terminal domain-containing protein</fullName>
    </recommendedName>
</protein>
<gene>
    <name evidence="2" type="ORF">CDO81_23590</name>
</gene>
<feature type="chain" id="PRO_5012897191" description="NarX-like N-terminal domain-containing protein" evidence="1">
    <location>
        <begin position="26"/>
        <end position="239"/>
    </location>
</feature>
<dbReference type="RefSeq" id="WP_088485705.1">
    <property type="nucleotide sequence ID" value="NZ_NISI01000013.1"/>
</dbReference>
<name>A0A254N1G3_9BURK</name>
<proteinExistence type="predicted"/>
<reference evidence="2 3" key="1">
    <citation type="journal article" date="2007" name="Int. J. Syst. Evol. Microbiol.">
        <title>Description of Pelomonas aquatica sp. nov. and Pelomonas puraquae sp. nov., isolated from industrial and haemodialysis water.</title>
        <authorList>
            <person name="Gomila M."/>
            <person name="Bowien B."/>
            <person name="Falsen E."/>
            <person name="Moore E.R."/>
            <person name="Lalucat J."/>
        </authorList>
    </citation>
    <scope>NUCLEOTIDE SEQUENCE [LARGE SCALE GENOMIC DNA]</scope>
    <source>
        <strain evidence="2 3">CCUG 52769</strain>
    </source>
</reference>